<accession>A0AAV7WD13</accession>
<comment type="caution">
    <text evidence="1">The sequence shown here is derived from an EMBL/GenBank/DDBJ whole genome shotgun (WGS) entry which is preliminary data.</text>
</comment>
<proteinExistence type="predicted"/>
<keyword evidence="2" id="KW-1185">Reference proteome</keyword>
<reference evidence="1" key="1">
    <citation type="journal article" date="2022" name="bioRxiv">
        <title>Sequencing and chromosome-scale assembly of the giantPleurodeles waltlgenome.</title>
        <authorList>
            <person name="Brown T."/>
            <person name="Elewa A."/>
            <person name="Iarovenko S."/>
            <person name="Subramanian E."/>
            <person name="Araus A.J."/>
            <person name="Petzold A."/>
            <person name="Susuki M."/>
            <person name="Suzuki K.-i.T."/>
            <person name="Hayashi T."/>
            <person name="Toyoda A."/>
            <person name="Oliveira C."/>
            <person name="Osipova E."/>
            <person name="Leigh N.D."/>
            <person name="Simon A."/>
            <person name="Yun M.H."/>
        </authorList>
    </citation>
    <scope>NUCLEOTIDE SEQUENCE</scope>
    <source>
        <strain evidence="1">20211129_DDA</strain>
        <tissue evidence="1">Liver</tissue>
    </source>
</reference>
<dbReference type="Proteomes" id="UP001066276">
    <property type="component" value="Chromosome 1_2"/>
</dbReference>
<protein>
    <submittedName>
        <fullName evidence="1">Uncharacterized protein</fullName>
    </submittedName>
</protein>
<sequence>MAIHNVCGFQDSRNETADGKTRTQDQRKIFTAGNSVGSGLAHHRQCYDEAEKTIFSKGLLSKRPTQTGSVRAPSRYNLHHLPTVLSWNLHVSRLQNRVLEHRRQRGSRPSTFQA</sequence>
<dbReference type="EMBL" id="JANPWB010000002">
    <property type="protein sequence ID" value="KAJ1210497.1"/>
    <property type="molecule type" value="Genomic_DNA"/>
</dbReference>
<gene>
    <name evidence="1" type="ORF">NDU88_005861</name>
</gene>
<dbReference type="AlphaFoldDB" id="A0AAV7WD13"/>
<name>A0AAV7WD13_PLEWA</name>
<evidence type="ECO:0000313" key="1">
    <source>
        <dbReference type="EMBL" id="KAJ1210497.1"/>
    </source>
</evidence>
<evidence type="ECO:0000313" key="2">
    <source>
        <dbReference type="Proteomes" id="UP001066276"/>
    </source>
</evidence>
<organism evidence="1 2">
    <name type="scientific">Pleurodeles waltl</name>
    <name type="common">Iberian ribbed newt</name>
    <dbReference type="NCBI Taxonomy" id="8319"/>
    <lineage>
        <taxon>Eukaryota</taxon>
        <taxon>Metazoa</taxon>
        <taxon>Chordata</taxon>
        <taxon>Craniata</taxon>
        <taxon>Vertebrata</taxon>
        <taxon>Euteleostomi</taxon>
        <taxon>Amphibia</taxon>
        <taxon>Batrachia</taxon>
        <taxon>Caudata</taxon>
        <taxon>Salamandroidea</taxon>
        <taxon>Salamandridae</taxon>
        <taxon>Pleurodelinae</taxon>
        <taxon>Pleurodeles</taxon>
    </lineage>
</organism>